<dbReference type="InterPro" id="IPR050351">
    <property type="entry name" value="BphY/WalK/GraS-like"/>
</dbReference>
<protein>
    <recommendedName>
        <fullName evidence="3">histidine kinase</fullName>
        <ecNumber evidence="3">2.7.13.3</ecNumber>
    </recommendedName>
</protein>
<evidence type="ECO:0000256" key="9">
    <source>
        <dbReference type="SAM" id="MobiDB-lite"/>
    </source>
</evidence>
<dbReference type="SMART" id="SM00387">
    <property type="entry name" value="HATPase_c"/>
    <property type="match status" value="1"/>
</dbReference>
<evidence type="ECO:0000256" key="6">
    <source>
        <dbReference type="ARBA" id="ARBA00022777"/>
    </source>
</evidence>
<keyword evidence="10" id="KW-1133">Transmembrane helix</keyword>
<dbReference type="FunFam" id="3.30.565.10:FF:000006">
    <property type="entry name" value="Sensor histidine kinase WalK"/>
    <property type="match status" value="1"/>
</dbReference>
<evidence type="ECO:0000256" key="8">
    <source>
        <dbReference type="ARBA" id="ARBA00023136"/>
    </source>
</evidence>
<feature type="region of interest" description="Disordered" evidence="9">
    <location>
        <begin position="53"/>
        <end position="75"/>
    </location>
</feature>
<dbReference type="InterPro" id="IPR036097">
    <property type="entry name" value="HisK_dim/P_sf"/>
</dbReference>
<dbReference type="CDD" id="cd00075">
    <property type="entry name" value="HATPase"/>
    <property type="match status" value="1"/>
</dbReference>
<dbReference type="RefSeq" id="WP_006782245.1">
    <property type="nucleotide sequence ID" value="NZ_CP040506.1"/>
</dbReference>
<comment type="subcellular location">
    <subcellularLocation>
        <location evidence="2">Membrane</location>
    </subcellularLocation>
</comment>
<evidence type="ECO:0000313" key="12">
    <source>
        <dbReference type="EMBL" id="EHI57766.1"/>
    </source>
</evidence>
<comment type="catalytic activity">
    <reaction evidence="1">
        <text>ATP + protein L-histidine = ADP + protein N-phospho-L-histidine.</text>
        <dbReference type="EC" id="2.7.13.3"/>
    </reaction>
</comment>
<dbReference type="EC" id="2.7.13.3" evidence="3"/>
<keyword evidence="5" id="KW-0808">Transferase</keyword>
<dbReference type="Pfam" id="PF00512">
    <property type="entry name" value="HisKA"/>
    <property type="match status" value="1"/>
</dbReference>
<evidence type="ECO:0000256" key="7">
    <source>
        <dbReference type="ARBA" id="ARBA00023012"/>
    </source>
</evidence>
<proteinExistence type="predicted"/>
<dbReference type="Pfam" id="PF02518">
    <property type="entry name" value="HATPase_c"/>
    <property type="match status" value="1"/>
</dbReference>
<dbReference type="PRINTS" id="PR00344">
    <property type="entry name" value="BCTRLSENSOR"/>
</dbReference>
<keyword evidence="8 10" id="KW-0472">Membrane</keyword>
<dbReference type="SMART" id="SM00388">
    <property type="entry name" value="HisKA"/>
    <property type="match status" value="1"/>
</dbReference>
<sequence>MIKNMRHKFVWITMLSLGVILCLNLLVIYQSMTVSNRNAAEAVLRGVTEADGRIDFKNPPMPGESRSEQPKRKYRQPEQLTRLANLKQTFAVRLDTEGNVLEVIDNGRSSFEEEEIRAMVSSILANGSVSGMVQSHRYLVADKPYGKIIAFLDCSHEQDNLSRLLTICLAAGICCMAVLLGVVVWLSYWAVRPVEEGFKRQKQFVADASHELKTPLAVISANTSVLENLHGRSQWTENIQSDISRMSRLINDMLRLARLEQPEAELKLASFDMSQMVSGLLLSFESMAFETEKSFSYDVEPGILYRGNQEELRRMLSIFLENAFKYSEAGGRVTCSVKKEKSKIHIEIYNTGSGISLEAREHIFERFYREENSHSREKEGYGLGLSIAGRILECHRGKVKVESDGASYTMFRITL</sequence>
<dbReference type="InterPro" id="IPR003594">
    <property type="entry name" value="HATPase_dom"/>
</dbReference>
<evidence type="ECO:0000256" key="5">
    <source>
        <dbReference type="ARBA" id="ARBA00022679"/>
    </source>
</evidence>
<feature type="domain" description="Histidine kinase" evidence="11">
    <location>
        <begin position="207"/>
        <end position="415"/>
    </location>
</feature>
<gene>
    <name evidence="12" type="ORF">HMPREF9473_04256</name>
</gene>
<name>G5IL78_9FIRM</name>
<dbReference type="GO" id="GO:0016036">
    <property type="term" value="P:cellular response to phosphate starvation"/>
    <property type="evidence" value="ECO:0007669"/>
    <property type="project" value="TreeGrafter"/>
</dbReference>
<dbReference type="GO" id="GO:0000155">
    <property type="term" value="F:phosphorelay sensor kinase activity"/>
    <property type="evidence" value="ECO:0007669"/>
    <property type="project" value="InterPro"/>
</dbReference>
<dbReference type="PANTHER" id="PTHR45453">
    <property type="entry name" value="PHOSPHATE REGULON SENSOR PROTEIN PHOR"/>
    <property type="match status" value="1"/>
</dbReference>
<dbReference type="PROSITE" id="PS50109">
    <property type="entry name" value="HIS_KIN"/>
    <property type="match status" value="1"/>
</dbReference>
<evidence type="ECO:0000256" key="2">
    <source>
        <dbReference type="ARBA" id="ARBA00004370"/>
    </source>
</evidence>
<dbReference type="SUPFAM" id="SSF55874">
    <property type="entry name" value="ATPase domain of HSP90 chaperone/DNA topoisomerase II/histidine kinase"/>
    <property type="match status" value="1"/>
</dbReference>
<feature type="transmembrane region" description="Helical" evidence="10">
    <location>
        <begin position="164"/>
        <end position="191"/>
    </location>
</feature>
<dbReference type="OrthoDB" id="9813151at2"/>
<evidence type="ECO:0000259" key="11">
    <source>
        <dbReference type="PROSITE" id="PS50109"/>
    </source>
</evidence>
<dbReference type="InterPro" id="IPR004358">
    <property type="entry name" value="Sig_transdc_His_kin-like_C"/>
</dbReference>
<dbReference type="CDD" id="cd00082">
    <property type="entry name" value="HisKA"/>
    <property type="match status" value="1"/>
</dbReference>
<dbReference type="HOGENOM" id="CLU_000445_89_6_9"/>
<reference evidence="12 13" key="1">
    <citation type="submission" date="2011-08" db="EMBL/GenBank/DDBJ databases">
        <title>The Genome Sequence of Clostridium hathewayi WAL-18680.</title>
        <authorList>
            <consortium name="The Broad Institute Genome Sequencing Platform"/>
            <person name="Earl A."/>
            <person name="Ward D."/>
            <person name="Feldgarden M."/>
            <person name="Gevers D."/>
            <person name="Finegold S.M."/>
            <person name="Summanen P.H."/>
            <person name="Molitoris D.R."/>
            <person name="Song M."/>
            <person name="Daigneault M."/>
            <person name="Allen-Vercoe E."/>
            <person name="Young S.K."/>
            <person name="Zeng Q."/>
            <person name="Gargeya S."/>
            <person name="Fitzgerald M."/>
            <person name="Haas B."/>
            <person name="Abouelleil A."/>
            <person name="Alvarado L."/>
            <person name="Arachchi H.M."/>
            <person name="Berlin A."/>
            <person name="Brown A."/>
            <person name="Chapman S.B."/>
            <person name="Chen Z."/>
            <person name="Dunbar C."/>
            <person name="Freedman E."/>
            <person name="Gearin G."/>
            <person name="Gellesch M."/>
            <person name="Goldberg J."/>
            <person name="Griggs A."/>
            <person name="Gujja S."/>
            <person name="Heiman D."/>
            <person name="Howarth C."/>
            <person name="Larson L."/>
            <person name="Lui A."/>
            <person name="MacDonald P.J.P."/>
            <person name="Montmayeur A."/>
            <person name="Murphy C."/>
            <person name="Neiman D."/>
            <person name="Pearson M."/>
            <person name="Priest M."/>
            <person name="Roberts A."/>
            <person name="Saif S."/>
            <person name="Shea T."/>
            <person name="Shenoy N."/>
            <person name="Sisk P."/>
            <person name="Stolte C."/>
            <person name="Sykes S."/>
            <person name="Wortman J."/>
            <person name="Nusbaum C."/>
            <person name="Birren B."/>
        </authorList>
    </citation>
    <scope>NUCLEOTIDE SEQUENCE [LARGE SCALE GENOMIC DNA]</scope>
    <source>
        <strain evidence="12 13">WAL-18680</strain>
    </source>
</reference>
<dbReference type="PATRIC" id="fig|742737.3.peg.4238"/>
<dbReference type="Gene3D" id="3.30.565.10">
    <property type="entry name" value="Histidine kinase-like ATPase, C-terminal domain"/>
    <property type="match status" value="1"/>
</dbReference>
<keyword evidence="7" id="KW-0902">Two-component regulatory system</keyword>
<dbReference type="Gene3D" id="1.10.287.130">
    <property type="match status" value="1"/>
</dbReference>
<dbReference type="EMBL" id="ADLN01000118">
    <property type="protein sequence ID" value="EHI57766.1"/>
    <property type="molecule type" value="Genomic_DNA"/>
</dbReference>
<evidence type="ECO:0000256" key="1">
    <source>
        <dbReference type="ARBA" id="ARBA00000085"/>
    </source>
</evidence>
<keyword evidence="10" id="KW-0812">Transmembrane</keyword>
<dbReference type="PANTHER" id="PTHR45453:SF1">
    <property type="entry name" value="PHOSPHATE REGULON SENSOR PROTEIN PHOR"/>
    <property type="match status" value="1"/>
</dbReference>
<dbReference type="SUPFAM" id="SSF47384">
    <property type="entry name" value="Homodimeric domain of signal transducing histidine kinase"/>
    <property type="match status" value="1"/>
</dbReference>
<keyword evidence="4" id="KW-0597">Phosphoprotein</keyword>
<dbReference type="GO" id="GO:0005886">
    <property type="term" value="C:plasma membrane"/>
    <property type="evidence" value="ECO:0007669"/>
    <property type="project" value="TreeGrafter"/>
</dbReference>
<evidence type="ECO:0000313" key="13">
    <source>
        <dbReference type="Proteomes" id="UP000005384"/>
    </source>
</evidence>
<keyword evidence="13" id="KW-1185">Reference proteome</keyword>
<dbReference type="GO" id="GO:0004721">
    <property type="term" value="F:phosphoprotein phosphatase activity"/>
    <property type="evidence" value="ECO:0007669"/>
    <property type="project" value="TreeGrafter"/>
</dbReference>
<dbReference type="InterPro" id="IPR003661">
    <property type="entry name" value="HisK_dim/P_dom"/>
</dbReference>
<dbReference type="FunFam" id="1.10.287.130:FF:000001">
    <property type="entry name" value="Two-component sensor histidine kinase"/>
    <property type="match status" value="1"/>
</dbReference>
<evidence type="ECO:0000256" key="4">
    <source>
        <dbReference type="ARBA" id="ARBA00022553"/>
    </source>
</evidence>
<feature type="transmembrane region" description="Helical" evidence="10">
    <location>
        <begin position="9"/>
        <end position="29"/>
    </location>
</feature>
<accession>G5IL78</accession>
<dbReference type="InterPro" id="IPR036890">
    <property type="entry name" value="HATPase_C_sf"/>
</dbReference>
<dbReference type="AlphaFoldDB" id="G5IL78"/>
<dbReference type="InterPro" id="IPR005467">
    <property type="entry name" value="His_kinase_dom"/>
</dbReference>
<comment type="caution">
    <text evidence="12">The sequence shown here is derived from an EMBL/GenBank/DDBJ whole genome shotgun (WGS) entry which is preliminary data.</text>
</comment>
<keyword evidence="6" id="KW-0418">Kinase</keyword>
<evidence type="ECO:0000256" key="3">
    <source>
        <dbReference type="ARBA" id="ARBA00012438"/>
    </source>
</evidence>
<organism evidence="12 13">
    <name type="scientific">Hungatella hathewayi WAL-18680</name>
    <dbReference type="NCBI Taxonomy" id="742737"/>
    <lineage>
        <taxon>Bacteria</taxon>
        <taxon>Bacillati</taxon>
        <taxon>Bacillota</taxon>
        <taxon>Clostridia</taxon>
        <taxon>Lachnospirales</taxon>
        <taxon>Lachnospiraceae</taxon>
        <taxon>Hungatella</taxon>
    </lineage>
</organism>
<evidence type="ECO:0000256" key="10">
    <source>
        <dbReference type="SAM" id="Phobius"/>
    </source>
</evidence>
<dbReference type="Proteomes" id="UP000005384">
    <property type="component" value="Unassembled WGS sequence"/>
</dbReference>